<accession>A0A3N4LN90</accession>
<evidence type="ECO:0000313" key="3">
    <source>
        <dbReference type="Proteomes" id="UP000267821"/>
    </source>
</evidence>
<evidence type="ECO:0000313" key="2">
    <source>
        <dbReference type="EMBL" id="RPB24383.1"/>
    </source>
</evidence>
<keyword evidence="3" id="KW-1185">Reference proteome</keyword>
<reference evidence="2 3" key="1">
    <citation type="journal article" date="2018" name="Nat. Ecol. Evol.">
        <title>Pezizomycetes genomes reveal the molecular basis of ectomycorrhizal truffle lifestyle.</title>
        <authorList>
            <person name="Murat C."/>
            <person name="Payen T."/>
            <person name="Noel B."/>
            <person name="Kuo A."/>
            <person name="Morin E."/>
            <person name="Chen J."/>
            <person name="Kohler A."/>
            <person name="Krizsan K."/>
            <person name="Balestrini R."/>
            <person name="Da Silva C."/>
            <person name="Montanini B."/>
            <person name="Hainaut M."/>
            <person name="Levati E."/>
            <person name="Barry K.W."/>
            <person name="Belfiori B."/>
            <person name="Cichocki N."/>
            <person name="Clum A."/>
            <person name="Dockter R.B."/>
            <person name="Fauchery L."/>
            <person name="Guy J."/>
            <person name="Iotti M."/>
            <person name="Le Tacon F."/>
            <person name="Lindquist E.A."/>
            <person name="Lipzen A."/>
            <person name="Malagnac F."/>
            <person name="Mello A."/>
            <person name="Molinier V."/>
            <person name="Miyauchi S."/>
            <person name="Poulain J."/>
            <person name="Riccioni C."/>
            <person name="Rubini A."/>
            <person name="Sitrit Y."/>
            <person name="Splivallo R."/>
            <person name="Traeger S."/>
            <person name="Wang M."/>
            <person name="Zifcakova L."/>
            <person name="Wipf D."/>
            <person name="Zambonelli A."/>
            <person name="Paolocci F."/>
            <person name="Nowrousian M."/>
            <person name="Ottonello S."/>
            <person name="Baldrian P."/>
            <person name="Spatafora J.W."/>
            <person name="Henrissat B."/>
            <person name="Nagy L.G."/>
            <person name="Aury J.M."/>
            <person name="Wincker P."/>
            <person name="Grigoriev I.V."/>
            <person name="Bonfante P."/>
            <person name="Martin F.M."/>
        </authorList>
    </citation>
    <scope>NUCLEOTIDE SEQUENCE [LARGE SCALE GENOMIC DNA]</scope>
    <source>
        <strain evidence="2 3">ATCC MYA-4762</strain>
    </source>
</reference>
<dbReference type="AlphaFoldDB" id="A0A3N4LN90"/>
<evidence type="ECO:0000256" key="1">
    <source>
        <dbReference type="SAM" id="MobiDB-lite"/>
    </source>
</evidence>
<dbReference type="EMBL" id="ML121542">
    <property type="protein sequence ID" value="RPB24383.1"/>
    <property type="molecule type" value="Genomic_DNA"/>
</dbReference>
<organism evidence="2 3">
    <name type="scientific">Terfezia boudieri ATCC MYA-4762</name>
    <dbReference type="NCBI Taxonomy" id="1051890"/>
    <lineage>
        <taxon>Eukaryota</taxon>
        <taxon>Fungi</taxon>
        <taxon>Dikarya</taxon>
        <taxon>Ascomycota</taxon>
        <taxon>Pezizomycotina</taxon>
        <taxon>Pezizomycetes</taxon>
        <taxon>Pezizales</taxon>
        <taxon>Pezizaceae</taxon>
        <taxon>Terfezia</taxon>
    </lineage>
</organism>
<protein>
    <submittedName>
        <fullName evidence="2">Uncharacterized protein</fullName>
    </submittedName>
</protein>
<feature type="region of interest" description="Disordered" evidence="1">
    <location>
        <begin position="1"/>
        <end position="36"/>
    </location>
</feature>
<proteinExistence type="predicted"/>
<dbReference type="Proteomes" id="UP000267821">
    <property type="component" value="Unassembled WGS sequence"/>
</dbReference>
<name>A0A3N4LN90_9PEZI</name>
<sequence length="250" mass="28153">MTILNLIMPPSTPVGRLRQHRRSRSLPDPQMSPTLGEDSFDHLVQQLDLGRDLVSISQDRHRKLQAHQKDQGNWLLELGENQHEPAEVGRQSRTQSKTSFFWDDYDDSLHSFSPPSPIHGHQSRAIAPTGSGHLLNLADPIGTTATTPSTLARIALQYHNHYMFFAQDTPYKDILVSLGVRPQSKLYFTLAAVTTEEFSQWLTNYQGATTTVKWGPVTVSNESEWTGFLEVLEDHLRGKGQKCRVGVNVE</sequence>
<gene>
    <name evidence="2" type="ORF">L211DRAFT_837788</name>
</gene>
<dbReference type="InParanoid" id="A0A3N4LN90"/>